<dbReference type="AlphaFoldDB" id="A0A430HHC5"/>
<evidence type="ECO:0000256" key="1">
    <source>
        <dbReference type="SAM" id="SignalP"/>
    </source>
</evidence>
<reference evidence="2 3" key="1">
    <citation type="submission" date="2018-12" db="EMBL/GenBank/DDBJ databases">
        <authorList>
            <person name="Yang E."/>
        </authorList>
    </citation>
    <scope>NUCLEOTIDE SEQUENCE [LARGE SCALE GENOMIC DNA]</scope>
    <source>
        <strain evidence="2 3">SOD</strain>
    </source>
</reference>
<dbReference type="OrthoDB" id="8703307at2"/>
<evidence type="ECO:0000313" key="2">
    <source>
        <dbReference type="EMBL" id="RSZ56909.1"/>
    </source>
</evidence>
<feature type="signal peptide" evidence="1">
    <location>
        <begin position="1"/>
        <end position="21"/>
    </location>
</feature>
<feature type="chain" id="PRO_5019333668" description="Outer membrane protein assembly factor BamE" evidence="1">
    <location>
        <begin position="22"/>
        <end position="106"/>
    </location>
</feature>
<comment type="caution">
    <text evidence="2">The sequence shown here is derived from an EMBL/GenBank/DDBJ whole genome shotgun (WGS) entry which is preliminary data.</text>
</comment>
<gene>
    <name evidence="2" type="ORF">EJB06_21490</name>
</gene>
<proteinExistence type="predicted"/>
<dbReference type="EMBL" id="RXLQ01000012">
    <property type="protein sequence ID" value="RSZ56909.1"/>
    <property type="molecule type" value="Genomic_DNA"/>
</dbReference>
<keyword evidence="3" id="KW-1185">Reference proteome</keyword>
<evidence type="ECO:0008006" key="4">
    <source>
        <dbReference type="Google" id="ProtNLM"/>
    </source>
</evidence>
<organism evidence="2 3">
    <name type="scientific">Massilia atriviolacea</name>
    <dbReference type="NCBI Taxonomy" id="2495579"/>
    <lineage>
        <taxon>Bacteria</taxon>
        <taxon>Pseudomonadati</taxon>
        <taxon>Pseudomonadota</taxon>
        <taxon>Betaproteobacteria</taxon>
        <taxon>Burkholderiales</taxon>
        <taxon>Oxalobacteraceae</taxon>
        <taxon>Telluria group</taxon>
        <taxon>Massilia</taxon>
    </lineage>
</organism>
<dbReference type="Proteomes" id="UP000278085">
    <property type="component" value="Unassembled WGS sequence"/>
</dbReference>
<keyword evidence="1" id="KW-0732">Signal</keyword>
<evidence type="ECO:0000313" key="3">
    <source>
        <dbReference type="Proteomes" id="UP000278085"/>
    </source>
</evidence>
<dbReference type="PROSITE" id="PS51257">
    <property type="entry name" value="PROKAR_LIPOPROTEIN"/>
    <property type="match status" value="1"/>
</dbReference>
<accession>A0A430HHC5</accession>
<sequence length="106" mass="10955">MRAAAALGAALLLGACAQAPAPPPGAALTAAQAQSIRPGHSTRASLLATLGPTHKVVFDSGYEAWLYQLPVPGGVEELVLLLGADGVVRKQRRRAQLSVPAREPIR</sequence>
<name>A0A430HHC5_9BURK</name>
<protein>
    <recommendedName>
        <fullName evidence="4">Outer membrane protein assembly factor BamE</fullName>
    </recommendedName>
</protein>
<dbReference type="RefSeq" id="WP_126076063.1">
    <property type="nucleotide sequence ID" value="NZ_CP051166.1"/>
</dbReference>